<feature type="signal peptide" evidence="1">
    <location>
        <begin position="1"/>
        <end position="24"/>
    </location>
</feature>
<organism evidence="2">
    <name type="scientific">Arundo donax</name>
    <name type="common">Giant reed</name>
    <name type="synonym">Donax arundinaceus</name>
    <dbReference type="NCBI Taxonomy" id="35708"/>
    <lineage>
        <taxon>Eukaryota</taxon>
        <taxon>Viridiplantae</taxon>
        <taxon>Streptophyta</taxon>
        <taxon>Embryophyta</taxon>
        <taxon>Tracheophyta</taxon>
        <taxon>Spermatophyta</taxon>
        <taxon>Magnoliopsida</taxon>
        <taxon>Liliopsida</taxon>
        <taxon>Poales</taxon>
        <taxon>Poaceae</taxon>
        <taxon>PACMAD clade</taxon>
        <taxon>Arundinoideae</taxon>
        <taxon>Arundineae</taxon>
        <taxon>Arundo</taxon>
    </lineage>
</organism>
<sequence length="116" mass="11898">MTASWTRGAVIFFSSFQFMPTGDCCRVALEVGGGVVAGKDDGGCRGMVMTGSRGGCADALGDLDEMGDCGFLGDLGARVLMCMEILDARGEMAVFGGDQGATVLLRVSNISVHCCG</sequence>
<accession>A0A0A8Z457</accession>
<protein>
    <submittedName>
        <fullName evidence="2">Uncharacterized protein</fullName>
    </submittedName>
</protein>
<reference evidence="2" key="1">
    <citation type="submission" date="2014-09" db="EMBL/GenBank/DDBJ databases">
        <authorList>
            <person name="Magalhaes I.L.F."/>
            <person name="Oliveira U."/>
            <person name="Santos F.R."/>
            <person name="Vidigal T.H.D.A."/>
            <person name="Brescovit A.D."/>
            <person name="Santos A.J."/>
        </authorList>
    </citation>
    <scope>NUCLEOTIDE SEQUENCE</scope>
    <source>
        <tissue evidence="2">Shoot tissue taken approximately 20 cm above the soil surface</tissue>
    </source>
</reference>
<evidence type="ECO:0000313" key="2">
    <source>
        <dbReference type="EMBL" id="JAD32498.1"/>
    </source>
</evidence>
<dbReference type="EMBL" id="GBRH01265397">
    <property type="protein sequence ID" value="JAD32498.1"/>
    <property type="molecule type" value="Transcribed_RNA"/>
</dbReference>
<reference evidence="2" key="2">
    <citation type="journal article" date="2015" name="Data Brief">
        <title>Shoot transcriptome of the giant reed, Arundo donax.</title>
        <authorList>
            <person name="Barrero R.A."/>
            <person name="Guerrero F.D."/>
            <person name="Moolhuijzen P."/>
            <person name="Goolsby J.A."/>
            <person name="Tidwell J."/>
            <person name="Bellgard S.E."/>
            <person name="Bellgard M.I."/>
        </authorList>
    </citation>
    <scope>NUCLEOTIDE SEQUENCE</scope>
    <source>
        <tissue evidence="2">Shoot tissue taken approximately 20 cm above the soil surface</tissue>
    </source>
</reference>
<proteinExistence type="predicted"/>
<keyword evidence="1" id="KW-0732">Signal</keyword>
<dbReference type="AlphaFoldDB" id="A0A0A8Z457"/>
<name>A0A0A8Z457_ARUDO</name>
<evidence type="ECO:0000256" key="1">
    <source>
        <dbReference type="SAM" id="SignalP"/>
    </source>
</evidence>
<feature type="chain" id="PRO_5002059862" evidence="1">
    <location>
        <begin position="25"/>
        <end position="116"/>
    </location>
</feature>